<gene>
    <name evidence="2" type="ORF">Q664_34300</name>
</gene>
<organism evidence="2 3">
    <name type="scientific">Archangium violaceum Cb vi76</name>
    <dbReference type="NCBI Taxonomy" id="1406225"/>
    <lineage>
        <taxon>Bacteria</taxon>
        <taxon>Pseudomonadati</taxon>
        <taxon>Myxococcota</taxon>
        <taxon>Myxococcia</taxon>
        <taxon>Myxococcales</taxon>
        <taxon>Cystobacterineae</taxon>
        <taxon>Archangiaceae</taxon>
        <taxon>Archangium</taxon>
    </lineage>
</organism>
<dbReference type="RefSeq" id="WP_043404875.1">
    <property type="nucleotide sequence ID" value="NZ_JPMI01000240.1"/>
</dbReference>
<feature type="signal peptide" evidence="1">
    <location>
        <begin position="1"/>
        <end position="26"/>
    </location>
</feature>
<evidence type="ECO:0000313" key="2">
    <source>
        <dbReference type="EMBL" id="KFA89454.1"/>
    </source>
</evidence>
<sequence length="471" mass="51430">MRRMAFGCLLLLAALAGCSGRFVDFAPEEDAIYEYPLDEVWPQVRTYFASRGFVFREVPGGAQLETEWREEFMSSRVAAYWHRYMVVAKPEGSNRCKLIITREARSANKALQAPGADLVWGVDSRSEDNPMAVGSDVARQMAMQTVNGDNAVLGHSQQTARDMVLEWKVFNSITPALQKQAKKSGESPDVVVTKEANIECGVPVLGLGKLARAGNVVLMGELHGTQQVPHFLAQSACQVATQGIPVTVGLEIPVMNQERLENFVASAGTEHDWAKLMESPFWRSPYPDGRNSEGVVYLIEALRKLRGQGLDVKVFAFDHPALRGDAREEAMASTVRDVASKSGKRALLVLSANIHPRQVKGLPGDPSYRPMGLRLADQLPSVYSLDIAYNSGTAWICAMTRQEQLDCGVTRTKGEDNGDRYFVQLFGGKNRHGFHGFYYVGAVSASLPAVYQGTEPAGSQQATVPGSAGSN</sequence>
<accession>A0A084SLW9</accession>
<dbReference type="PROSITE" id="PS51257">
    <property type="entry name" value="PROKAR_LIPOPROTEIN"/>
    <property type="match status" value="1"/>
</dbReference>
<comment type="caution">
    <text evidence="2">The sequence shown here is derived from an EMBL/GenBank/DDBJ whole genome shotgun (WGS) entry which is preliminary data.</text>
</comment>
<reference evidence="2 3" key="1">
    <citation type="submission" date="2014-07" db="EMBL/GenBank/DDBJ databases">
        <title>Draft Genome Sequence of Gephyronic Acid Producer, Cystobacter violaceus Strain Cb vi76.</title>
        <authorList>
            <person name="Stevens D.C."/>
            <person name="Young J."/>
            <person name="Carmichael R."/>
            <person name="Tan J."/>
            <person name="Taylor R.E."/>
        </authorList>
    </citation>
    <scope>NUCLEOTIDE SEQUENCE [LARGE SCALE GENOMIC DNA]</scope>
    <source>
        <strain evidence="2 3">Cb vi76</strain>
    </source>
</reference>
<name>A0A084SLW9_9BACT</name>
<dbReference type="AlphaFoldDB" id="A0A084SLW9"/>
<evidence type="ECO:0008006" key="4">
    <source>
        <dbReference type="Google" id="ProtNLM"/>
    </source>
</evidence>
<protein>
    <recommendedName>
        <fullName evidence="4">Lipoprotein</fullName>
    </recommendedName>
</protein>
<evidence type="ECO:0000313" key="3">
    <source>
        <dbReference type="Proteomes" id="UP000028547"/>
    </source>
</evidence>
<proteinExistence type="predicted"/>
<feature type="chain" id="PRO_5001781671" description="Lipoprotein" evidence="1">
    <location>
        <begin position="27"/>
        <end position="471"/>
    </location>
</feature>
<dbReference type="Proteomes" id="UP000028547">
    <property type="component" value="Unassembled WGS sequence"/>
</dbReference>
<dbReference type="EMBL" id="JPMI01000240">
    <property type="protein sequence ID" value="KFA89454.1"/>
    <property type="molecule type" value="Genomic_DNA"/>
</dbReference>
<keyword evidence="1" id="KW-0732">Signal</keyword>
<evidence type="ECO:0000256" key="1">
    <source>
        <dbReference type="SAM" id="SignalP"/>
    </source>
</evidence>